<name>A0A246WVM5_9BURK</name>
<dbReference type="Pfam" id="PF04951">
    <property type="entry name" value="Peptidase_M55"/>
    <property type="match status" value="1"/>
</dbReference>
<proteinExistence type="predicted"/>
<accession>A0A246WVM5</accession>
<keyword evidence="2" id="KW-0479">Metal-binding</keyword>
<keyword evidence="3" id="KW-0378">Hydrolase</keyword>
<feature type="binding site" evidence="2">
    <location>
        <position position="14"/>
    </location>
    <ligand>
        <name>Zn(2+)</name>
        <dbReference type="ChEBI" id="CHEBI:29105"/>
        <label>1</label>
    </ligand>
</feature>
<evidence type="ECO:0000313" key="4">
    <source>
        <dbReference type="Proteomes" id="UP000197596"/>
    </source>
</evidence>
<feature type="active site" description="Nucleophile" evidence="1">
    <location>
        <position position="121"/>
    </location>
</feature>
<feature type="binding site" evidence="2">
    <location>
        <position position="16"/>
    </location>
    <ligand>
        <name>Zn(2+)</name>
        <dbReference type="ChEBI" id="CHEBI:29105"/>
        <label>1</label>
    </ligand>
</feature>
<dbReference type="CDD" id="cd08663">
    <property type="entry name" value="DAP_dppA_1"/>
    <property type="match status" value="1"/>
</dbReference>
<evidence type="ECO:0000256" key="2">
    <source>
        <dbReference type="PIRSR" id="PIRSR015853-2"/>
    </source>
</evidence>
<dbReference type="PIRSF" id="PIRSF015853">
    <property type="entry name" value="Pep_DppA"/>
    <property type="match status" value="1"/>
</dbReference>
<dbReference type="AlphaFoldDB" id="A0A246WVM5"/>
<feature type="binding site" evidence="2">
    <location>
        <position position="14"/>
    </location>
    <ligand>
        <name>Zn(2+)</name>
        <dbReference type="ChEBI" id="CHEBI:29105"/>
        <label>2</label>
    </ligand>
</feature>
<keyword evidence="2" id="KW-0862">Zinc</keyword>
<dbReference type="SUPFAM" id="SSF63992">
    <property type="entry name" value="Dipeptide transport protein"/>
    <property type="match status" value="1"/>
</dbReference>
<dbReference type="Gene3D" id="3.40.50.10780">
    <property type="entry name" value="Dipeptide transport protein"/>
    <property type="match status" value="1"/>
</dbReference>
<protein>
    <submittedName>
        <fullName evidence="3">Aminopeptidase</fullName>
    </submittedName>
</protein>
<organism evidence="3 4">
    <name type="scientific">Herbaspirillum robiniae</name>
    <dbReference type="NCBI Taxonomy" id="2014887"/>
    <lineage>
        <taxon>Bacteria</taxon>
        <taxon>Pseudomonadati</taxon>
        <taxon>Pseudomonadota</taxon>
        <taxon>Betaproteobacteria</taxon>
        <taxon>Burkholderiales</taxon>
        <taxon>Oxalobacteraceae</taxon>
        <taxon>Herbaspirillum</taxon>
    </lineage>
</organism>
<dbReference type="InterPro" id="IPR027476">
    <property type="entry name" value="DppA_N"/>
</dbReference>
<dbReference type="InterPro" id="IPR007035">
    <property type="entry name" value="Peptidase_M55"/>
</dbReference>
<keyword evidence="3" id="KW-0031">Aminopeptidase</keyword>
<sequence>MTTAKRANILISVDIEGVAGVFHPEQTRAGNGEYERARRWMTEEANAVIRGALAAGATSVKVNDSHGGFRNLLPDLLHPEARMVLGKPRVLGMMGGVDYDVDAVMMVGYHSRAQGRGILAHTMNSFAFARVWLAGMELGEAGLYGALAGEHGVPVIFGSGDDAFVEENQSLYPHAVFAETKKAYGANSGDSLTPQKSCALLEERARQAVSAFLADPLAMPATRLDSPLRCRLQAQTVALADLFSQLPILERIDNVTVQFDAPSAEYAVRVLNSLSAMSAMLR</sequence>
<dbReference type="Proteomes" id="UP000197596">
    <property type="component" value="Unassembled WGS sequence"/>
</dbReference>
<dbReference type="Gene3D" id="3.30.1360.130">
    <property type="entry name" value="Dipeptide transport protein"/>
    <property type="match status" value="1"/>
</dbReference>
<feature type="binding site" evidence="2">
    <location>
        <position position="66"/>
    </location>
    <ligand>
        <name>Zn(2+)</name>
        <dbReference type="ChEBI" id="CHEBI:29105"/>
        <label>2</label>
    </ligand>
</feature>
<dbReference type="RefSeq" id="WP_088750021.1">
    <property type="nucleotide sequence ID" value="NZ_NJGU01000001.1"/>
</dbReference>
<reference evidence="3 4" key="1">
    <citation type="submission" date="2017-06" db="EMBL/GenBank/DDBJ databases">
        <title>Herbaspirillum phytohormonus sp. nov., isolated from the root nodule of Robinia pseudoacacia in lead-zinc mine.</title>
        <authorList>
            <person name="Fan M."/>
            <person name="Lin Y."/>
        </authorList>
    </citation>
    <scope>NUCLEOTIDE SEQUENCE [LARGE SCALE GENOMIC DNA]</scope>
    <source>
        <strain evidence="3 4">HZ10</strain>
    </source>
</reference>
<evidence type="ECO:0000256" key="1">
    <source>
        <dbReference type="PIRSR" id="PIRSR015853-1"/>
    </source>
</evidence>
<dbReference type="GO" id="GO:0046872">
    <property type="term" value="F:metal ion binding"/>
    <property type="evidence" value="ECO:0007669"/>
    <property type="project" value="UniProtKB-KW"/>
</dbReference>
<gene>
    <name evidence="3" type="ORF">CEJ42_03470</name>
</gene>
<dbReference type="EMBL" id="NJGU01000001">
    <property type="protein sequence ID" value="OWY31129.1"/>
    <property type="molecule type" value="Genomic_DNA"/>
</dbReference>
<dbReference type="GO" id="GO:0004177">
    <property type="term" value="F:aminopeptidase activity"/>
    <property type="evidence" value="ECO:0007669"/>
    <property type="project" value="UniProtKB-KW"/>
</dbReference>
<feature type="binding site" evidence="2">
    <location>
        <position position="140"/>
    </location>
    <ligand>
        <name>Zn(2+)</name>
        <dbReference type="ChEBI" id="CHEBI:29105"/>
        <label>2</label>
    </ligand>
</feature>
<dbReference type="InterPro" id="IPR036177">
    <property type="entry name" value="Peptidase_M55_sf"/>
</dbReference>
<evidence type="ECO:0000313" key="3">
    <source>
        <dbReference type="EMBL" id="OWY31129.1"/>
    </source>
</evidence>
<comment type="caution">
    <text evidence="3">The sequence shown here is derived from an EMBL/GenBank/DDBJ whole genome shotgun (WGS) entry which is preliminary data.</text>
</comment>
<feature type="binding site" evidence="2">
    <location>
        <position position="110"/>
    </location>
    <ligand>
        <name>Zn(2+)</name>
        <dbReference type="ChEBI" id="CHEBI:29105"/>
        <label>2</label>
    </ligand>
</feature>
<keyword evidence="3" id="KW-0645">Protease</keyword>